<protein>
    <submittedName>
        <fullName evidence="1">Uncharacterized protein</fullName>
    </submittedName>
</protein>
<accession>C1GU87</accession>
<keyword evidence="2" id="KW-1185">Reference proteome</keyword>
<reference evidence="1 2" key="1">
    <citation type="journal article" date="2011" name="PLoS Genet.">
        <title>Comparative genomic analysis of human fungal pathogens causing paracoccidioidomycosis.</title>
        <authorList>
            <person name="Desjardins C.A."/>
            <person name="Champion M.D."/>
            <person name="Holder J.W."/>
            <person name="Muszewska A."/>
            <person name="Goldberg J."/>
            <person name="Bailao A.M."/>
            <person name="Brigido M.M."/>
            <person name="Ferreira M.E."/>
            <person name="Garcia A.M."/>
            <person name="Grynberg M."/>
            <person name="Gujja S."/>
            <person name="Heiman D.I."/>
            <person name="Henn M.R."/>
            <person name="Kodira C.D."/>
            <person name="Leon-Narvaez H."/>
            <person name="Longo L.V."/>
            <person name="Ma L.J."/>
            <person name="Malavazi I."/>
            <person name="Matsuo A.L."/>
            <person name="Morais F.V."/>
            <person name="Pereira M."/>
            <person name="Rodriguez-Brito S."/>
            <person name="Sakthikumar S."/>
            <person name="Salem-Izacc S.M."/>
            <person name="Sykes S.M."/>
            <person name="Teixeira M.M."/>
            <person name="Vallejo M.C."/>
            <person name="Walter M.E."/>
            <person name="Yandava C."/>
            <person name="Young S."/>
            <person name="Zeng Q."/>
            <person name="Zucker J."/>
            <person name="Felipe M.S."/>
            <person name="Goldman G.H."/>
            <person name="Haas B.J."/>
            <person name="McEwen J.G."/>
            <person name="Nino-Vega G."/>
            <person name="Puccia R."/>
            <person name="San-Blas G."/>
            <person name="Soares C.M."/>
            <person name="Birren B.W."/>
            <person name="Cuomo C.A."/>
        </authorList>
    </citation>
    <scope>NUCLEOTIDE SEQUENCE [LARGE SCALE GENOMIC DNA]</scope>
    <source>
        <strain evidence="2">ATCC MYA-826 / Pb01</strain>
    </source>
</reference>
<dbReference type="Proteomes" id="UP000002059">
    <property type="component" value="Partially assembled WGS sequence"/>
</dbReference>
<dbReference type="EMBL" id="KN293995">
    <property type="protein sequence ID" value="EEH39893.2"/>
    <property type="molecule type" value="Genomic_DNA"/>
</dbReference>
<dbReference type="RefSeq" id="XP_002796194.2">
    <property type="nucleotide sequence ID" value="XM_002796148.2"/>
</dbReference>
<dbReference type="KEGG" id="pbl:PAAG_02082"/>
<gene>
    <name evidence="1" type="ORF">PAAG_02082</name>
</gene>
<organism evidence="1 2">
    <name type="scientific">Paracoccidioides lutzii (strain ATCC MYA-826 / Pb01)</name>
    <name type="common">Paracoccidioides brasiliensis</name>
    <dbReference type="NCBI Taxonomy" id="502779"/>
    <lineage>
        <taxon>Eukaryota</taxon>
        <taxon>Fungi</taxon>
        <taxon>Dikarya</taxon>
        <taxon>Ascomycota</taxon>
        <taxon>Pezizomycotina</taxon>
        <taxon>Eurotiomycetes</taxon>
        <taxon>Eurotiomycetidae</taxon>
        <taxon>Onygenales</taxon>
        <taxon>Ajellomycetaceae</taxon>
        <taxon>Paracoccidioides</taxon>
    </lineage>
</organism>
<dbReference type="AlphaFoldDB" id="C1GU87"/>
<dbReference type="VEuPathDB" id="FungiDB:PAAG_02082"/>
<evidence type="ECO:0000313" key="1">
    <source>
        <dbReference type="EMBL" id="EEH39893.2"/>
    </source>
</evidence>
<dbReference type="HOGENOM" id="CLU_2400280_0_0_1"/>
<dbReference type="GeneID" id="9099580"/>
<name>C1GU87_PARBA</name>
<proteinExistence type="predicted"/>
<sequence length="93" mass="10110">MSVGKIRNRRSCADVAVLVLGSEKWANGLKEWKGSGKDPADGSCVATLAIEVLRTSQSAMEIEHLSHQPKSLGIAEEIGELRRWMDAFSKGGR</sequence>
<evidence type="ECO:0000313" key="2">
    <source>
        <dbReference type="Proteomes" id="UP000002059"/>
    </source>
</evidence>